<name>A0A444VMD3_9FLAO</name>
<dbReference type="EMBL" id="JJMP01000003">
    <property type="protein sequence ID" value="RYC51872.1"/>
    <property type="molecule type" value="Genomic_DNA"/>
</dbReference>
<evidence type="ECO:0000313" key="2">
    <source>
        <dbReference type="EMBL" id="RYC51872.1"/>
    </source>
</evidence>
<proteinExistence type="predicted"/>
<sequence>MSDQNINIPEVSVDCVIFGFHATDLKVLLLKVDDSEYWSLPRGAVSRKESLGMAASRVLKETTGIGNVFLQQFQTFGAVDRYKHYSKEQTKAVLESSKKEATESLSYQSTISIGYYALVDFEKIAPPFKEYQWCAISEIPNLLFDHNDFVDMALVSLRKDLRYLPIAKLLPEKFTLRDMQNLYETILDREFDRRNFHKLLMRYEFLIKLPEKRKGGANKPPNLYKIDVEKYETALQDGISY</sequence>
<accession>A0A444VMD3</accession>
<dbReference type="InterPro" id="IPR036390">
    <property type="entry name" value="WH_DNA-bd_sf"/>
</dbReference>
<dbReference type="PROSITE" id="PS51462">
    <property type="entry name" value="NUDIX"/>
    <property type="match status" value="1"/>
</dbReference>
<feature type="domain" description="Nudix hydrolase" evidence="1">
    <location>
        <begin position="8"/>
        <end position="157"/>
    </location>
</feature>
<evidence type="ECO:0000313" key="3">
    <source>
        <dbReference type="Proteomes" id="UP000290261"/>
    </source>
</evidence>
<dbReference type="CDD" id="cd18873">
    <property type="entry name" value="NUDIX_NadM_like"/>
    <property type="match status" value="1"/>
</dbReference>
<dbReference type="PANTHER" id="PTHR43736">
    <property type="entry name" value="ADP-RIBOSE PYROPHOSPHATASE"/>
    <property type="match status" value="1"/>
</dbReference>
<reference evidence="2 3" key="1">
    <citation type="submission" date="2014-04" db="EMBL/GenBank/DDBJ databases">
        <title>Whole genome of Muricauda olearia.</title>
        <authorList>
            <person name="Zhang X.-H."/>
            <person name="Tang K."/>
        </authorList>
    </citation>
    <scope>NUCLEOTIDE SEQUENCE [LARGE SCALE GENOMIC DNA]</scope>
    <source>
        <strain evidence="2 3">Th120</strain>
    </source>
</reference>
<organism evidence="2 3">
    <name type="scientific">Flagellimonas olearia</name>
    <dbReference type="NCBI Taxonomy" id="552546"/>
    <lineage>
        <taxon>Bacteria</taxon>
        <taxon>Pseudomonadati</taxon>
        <taxon>Bacteroidota</taxon>
        <taxon>Flavobacteriia</taxon>
        <taxon>Flavobacteriales</taxon>
        <taxon>Flavobacteriaceae</taxon>
        <taxon>Flagellimonas</taxon>
    </lineage>
</organism>
<dbReference type="InterPro" id="IPR054105">
    <property type="entry name" value="WHD_NrtR"/>
</dbReference>
<dbReference type="InterPro" id="IPR015797">
    <property type="entry name" value="NUDIX_hydrolase-like_dom_sf"/>
</dbReference>
<comment type="caution">
    <text evidence="2">The sequence shown here is derived from an EMBL/GenBank/DDBJ whole genome shotgun (WGS) entry which is preliminary data.</text>
</comment>
<dbReference type="RefSeq" id="WP_129653435.1">
    <property type="nucleotide sequence ID" value="NZ_ML142908.1"/>
</dbReference>
<evidence type="ECO:0000259" key="1">
    <source>
        <dbReference type="PROSITE" id="PS51462"/>
    </source>
</evidence>
<keyword evidence="3" id="KW-1185">Reference proteome</keyword>
<dbReference type="AlphaFoldDB" id="A0A444VMD3"/>
<dbReference type="Pfam" id="PF21906">
    <property type="entry name" value="WHD_NrtR"/>
    <property type="match status" value="1"/>
</dbReference>
<dbReference type="Gene3D" id="3.90.79.10">
    <property type="entry name" value="Nucleoside Triphosphate Pyrophosphohydrolase"/>
    <property type="match status" value="1"/>
</dbReference>
<dbReference type="PANTHER" id="PTHR43736:SF4">
    <property type="entry name" value="SLR1690 PROTEIN"/>
    <property type="match status" value="1"/>
</dbReference>
<dbReference type="Proteomes" id="UP000290261">
    <property type="component" value="Unassembled WGS sequence"/>
</dbReference>
<protein>
    <recommendedName>
        <fullName evidence="1">Nudix hydrolase domain-containing protein</fullName>
    </recommendedName>
</protein>
<dbReference type="SUPFAM" id="SSF46785">
    <property type="entry name" value="Winged helix' DNA-binding domain"/>
    <property type="match status" value="1"/>
</dbReference>
<gene>
    <name evidence="2" type="ORF">DN53_08260</name>
</gene>
<dbReference type="InterPro" id="IPR036388">
    <property type="entry name" value="WH-like_DNA-bd_sf"/>
</dbReference>
<dbReference type="SUPFAM" id="SSF55811">
    <property type="entry name" value="Nudix"/>
    <property type="match status" value="1"/>
</dbReference>
<dbReference type="Gene3D" id="1.10.10.10">
    <property type="entry name" value="Winged helix-like DNA-binding domain superfamily/Winged helix DNA-binding domain"/>
    <property type="match status" value="1"/>
</dbReference>
<dbReference type="InterPro" id="IPR000086">
    <property type="entry name" value="NUDIX_hydrolase_dom"/>
</dbReference>